<dbReference type="Proteomes" id="UP001295794">
    <property type="component" value="Unassembled WGS sequence"/>
</dbReference>
<evidence type="ECO:0000259" key="6">
    <source>
        <dbReference type="Pfam" id="PF03810"/>
    </source>
</evidence>
<name>A0AAD2H3Z2_9AGAR</name>
<keyword evidence="5" id="KW-0653">Protein transport</keyword>
<dbReference type="AlphaFoldDB" id="A0AAD2H3Z2"/>
<keyword evidence="4" id="KW-0677">Repeat</keyword>
<dbReference type="GO" id="GO:0031267">
    <property type="term" value="F:small GTPase binding"/>
    <property type="evidence" value="ECO:0007669"/>
    <property type="project" value="InterPro"/>
</dbReference>
<feature type="domain" description="Importin N-terminal" evidence="6">
    <location>
        <begin position="26"/>
        <end position="91"/>
    </location>
</feature>
<dbReference type="Gene3D" id="1.25.10.10">
    <property type="entry name" value="Leucine-rich Repeat Variant"/>
    <property type="match status" value="1"/>
</dbReference>
<comment type="subcellular location">
    <subcellularLocation>
        <location evidence="1">Cytoplasm</location>
    </subcellularLocation>
</comment>
<organism evidence="7 8">
    <name type="scientific">Mycena citricolor</name>
    <dbReference type="NCBI Taxonomy" id="2018698"/>
    <lineage>
        <taxon>Eukaryota</taxon>
        <taxon>Fungi</taxon>
        <taxon>Dikarya</taxon>
        <taxon>Basidiomycota</taxon>
        <taxon>Agaricomycotina</taxon>
        <taxon>Agaricomycetes</taxon>
        <taxon>Agaricomycetidae</taxon>
        <taxon>Agaricales</taxon>
        <taxon>Marasmiineae</taxon>
        <taxon>Mycenaceae</taxon>
        <taxon>Mycena</taxon>
    </lineage>
</organism>
<dbReference type="InterPro" id="IPR001494">
    <property type="entry name" value="Importin-beta_N"/>
</dbReference>
<keyword evidence="2" id="KW-0813">Transport</keyword>
<evidence type="ECO:0000256" key="1">
    <source>
        <dbReference type="ARBA" id="ARBA00004496"/>
    </source>
</evidence>
<comment type="caution">
    <text evidence="7">The sequence shown here is derived from an EMBL/GenBank/DDBJ whole genome shotgun (WGS) entry which is preliminary data.</text>
</comment>
<evidence type="ECO:0000256" key="2">
    <source>
        <dbReference type="ARBA" id="ARBA00022448"/>
    </source>
</evidence>
<proteinExistence type="predicted"/>
<dbReference type="InterPro" id="IPR040122">
    <property type="entry name" value="Importin_beta"/>
</dbReference>
<evidence type="ECO:0000313" key="7">
    <source>
        <dbReference type="EMBL" id="CAK5267635.1"/>
    </source>
</evidence>
<keyword evidence="3" id="KW-0963">Cytoplasm</keyword>
<dbReference type="EMBL" id="CAVNYO010000129">
    <property type="protein sequence ID" value="CAK5267635.1"/>
    <property type="molecule type" value="Genomic_DNA"/>
</dbReference>
<reference evidence="7" key="1">
    <citation type="submission" date="2023-11" db="EMBL/GenBank/DDBJ databases">
        <authorList>
            <person name="De Vega J J."/>
            <person name="De Vega J J."/>
        </authorList>
    </citation>
    <scope>NUCLEOTIDE SEQUENCE</scope>
</reference>
<evidence type="ECO:0000256" key="3">
    <source>
        <dbReference type="ARBA" id="ARBA00022490"/>
    </source>
</evidence>
<dbReference type="Pfam" id="PF03810">
    <property type="entry name" value="IBN_N"/>
    <property type="match status" value="1"/>
</dbReference>
<dbReference type="GO" id="GO:0005737">
    <property type="term" value="C:cytoplasm"/>
    <property type="evidence" value="ECO:0007669"/>
    <property type="project" value="UniProtKB-SubCell"/>
</dbReference>
<dbReference type="InterPro" id="IPR016024">
    <property type="entry name" value="ARM-type_fold"/>
</dbReference>
<dbReference type="InterPro" id="IPR011989">
    <property type="entry name" value="ARM-like"/>
</dbReference>
<evidence type="ECO:0000256" key="5">
    <source>
        <dbReference type="ARBA" id="ARBA00022927"/>
    </source>
</evidence>
<dbReference type="GO" id="GO:0006606">
    <property type="term" value="P:protein import into nucleus"/>
    <property type="evidence" value="ECO:0007669"/>
    <property type="project" value="InterPro"/>
</dbReference>
<dbReference type="PANTHER" id="PTHR10527">
    <property type="entry name" value="IMPORTIN BETA"/>
    <property type="match status" value="1"/>
</dbReference>
<gene>
    <name evidence="7" type="ORF">MYCIT1_LOCUS10321</name>
</gene>
<protein>
    <recommendedName>
        <fullName evidence="6">Importin N-terminal domain-containing protein</fullName>
    </recommendedName>
</protein>
<evidence type="ECO:0000313" key="8">
    <source>
        <dbReference type="Proteomes" id="UP001295794"/>
    </source>
</evidence>
<sequence length="279" mass="30418">MSNFVQGLHDLLQQATAGDTNLLKSATAQLNLEYYKNPACIPALASIMSSAATQPVRQLAAVEMRKRVSQNSSALWTQLGQSDRSHLVRHSVARVIAAIANIEIPLGTWPELLGFLTHLCLPASAATGIGIFMLYTFFTLFSQLLADPESIEVRITTVRALGVIASYIDVEDKAEVSVLHPQILALPTDGYYSSKKSKIQSNNLAGAILQGLMPSPRRPSPKTSTTMLLLGLPLRIIDGLALASPLRKFSLPPKPYHRILLLSRSNNRRGCHARSRNCV</sequence>
<dbReference type="SUPFAM" id="SSF48371">
    <property type="entry name" value="ARM repeat"/>
    <property type="match status" value="1"/>
</dbReference>
<evidence type="ECO:0000256" key="4">
    <source>
        <dbReference type="ARBA" id="ARBA00022737"/>
    </source>
</evidence>
<keyword evidence="8" id="KW-1185">Reference proteome</keyword>
<accession>A0AAD2H3Z2</accession>